<organism evidence="1 2">
    <name type="scientific">Panagrolaimus sp. PS1159</name>
    <dbReference type="NCBI Taxonomy" id="55785"/>
    <lineage>
        <taxon>Eukaryota</taxon>
        <taxon>Metazoa</taxon>
        <taxon>Ecdysozoa</taxon>
        <taxon>Nematoda</taxon>
        <taxon>Chromadorea</taxon>
        <taxon>Rhabditida</taxon>
        <taxon>Tylenchina</taxon>
        <taxon>Panagrolaimomorpha</taxon>
        <taxon>Panagrolaimoidea</taxon>
        <taxon>Panagrolaimidae</taxon>
        <taxon>Panagrolaimus</taxon>
    </lineage>
</organism>
<sequence length="753" mass="87955">MSAVSNEDNNRSKTTSIEFKDLEKVLGEIKVPTTKKDVVLETLESLTGQKDGSGKYALFVVRYTAKVTIDAEKVGYIGISKKYPAFHIYEDAATALLAIKKSKVSYKSAFYLNGCHNVLLKEINDENSEHINLQLLPECVEMANFGYFSKDIAEKLKCLCTNYLKTRQLNQDENKENWFDLDLNDKKKQLQIAKNFFEKMMKLEENWMPINPYRIVHFYTDSKNELSFGSLNYELLNQEFLNKFFTADVMDEVSSDIDDFSKVTLNEPDLETNPLANYNIPNKKHVCSLSWLNILYKYTYCSHKIAEREDYQACHKSRVGCVLKYCKQNNDDHVTKIKNDFITKHDSIERLRKYTFQDIEEKINLADTEFLYFLNSLNLLKTNCDCEGKGIIVKKYSADLSHIILECGKCQKYPAILYKPLHGLDLKEDVDKKVCLEQANETREYEEIDEKFLKWNYIGRSKRHATKSVSERFNEHMDNIVLKTEKNKRYVIFTRDKVGPKEAFILRGLANVLKKDMSKSNQTPLDLSKFFHKATEMLNFGEFPFILIEHIEYCATVVFNCSALTHRLLTSTFLIDKRQWALQEKIYLLQDALVKKNYNDELKIILSSQKKIYEHILKFHRNGITSGISPRTNQKDKKNFNENIIKCYYLLSGNKQMEELFSELNKLFYEKHAELYEEMNVAACILKNVKPESTQNPKTRTIKEVKNVNKDSLVNNYVHYTPRMKFSDPVPLEEDSYLIKDNLFKAELKSIFK</sequence>
<protein>
    <submittedName>
        <fullName evidence="2">Uncharacterized protein</fullName>
    </submittedName>
</protein>
<evidence type="ECO:0000313" key="2">
    <source>
        <dbReference type="WBParaSite" id="PS1159_v2.g15211.t1"/>
    </source>
</evidence>
<evidence type="ECO:0000313" key="1">
    <source>
        <dbReference type="Proteomes" id="UP000887580"/>
    </source>
</evidence>
<accession>A0AC35F9B5</accession>
<proteinExistence type="predicted"/>
<reference evidence="2" key="1">
    <citation type="submission" date="2022-11" db="UniProtKB">
        <authorList>
            <consortium name="WormBaseParasite"/>
        </authorList>
    </citation>
    <scope>IDENTIFICATION</scope>
</reference>
<name>A0AC35F9B5_9BILA</name>
<dbReference type="WBParaSite" id="PS1159_v2.g15211.t1">
    <property type="protein sequence ID" value="PS1159_v2.g15211.t1"/>
    <property type="gene ID" value="PS1159_v2.g15211"/>
</dbReference>
<dbReference type="Proteomes" id="UP000887580">
    <property type="component" value="Unplaced"/>
</dbReference>